<dbReference type="Proteomes" id="UP000249396">
    <property type="component" value="Unassembled WGS sequence"/>
</dbReference>
<dbReference type="PANTHER" id="PTHR38037">
    <property type="entry name" value="ZN_PROTEASE DOMAIN-CONTAINING PROTEIN"/>
    <property type="match status" value="1"/>
</dbReference>
<name>A0A2W4S7C6_9GAMM</name>
<dbReference type="AlphaFoldDB" id="A0A2W4S7C6"/>
<protein>
    <recommendedName>
        <fullName evidence="1">Retropepsin-like aspartic endopeptidase domain-containing protein</fullName>
    </recommendedName>
</protein>
<dbReference type="EMBL" id="QJPH01000571">
    <property type="protein sequence ID" value="PZN69744.1"/>
    <property type="molecule type" value="Genomic_DNA"/>
</dbReference>
<evidence type="ECO:0000313" key="2">
    <source>
        <dbReference type="EMBL" id="PZN69744.1"/>
    </source>
</evidence>
<feature type="domain" description="Retropepsin-like aspartic endopeptidase" evidence="1">
    <location>
        <begin position="21"/>
        <end position="155"/>
    </location>
</feature>
<reference evidence="2 3" key="1">
    <citation type="journal article" date="2018" name="Aquat. Microb. Ecol.">
        <title>Gammaproteobacterial methanotrophs dominate.</title>
        <authorList>
            <person name="Rissanen A.J."/>
            <person name="Saarenheimo J."/>
            <person name="Tiirola M."/>
            <person name="Peura S."/>
            <person name="Aalto S.L."/>
            <person name="Karvinen A."/>
            <person name="Nykanen H."/>
        </authorList>
    </citation>
    <scope>NUCLEOTIDE SEQUENCE [LARGE SCALE GENOMIC DNA]</scope>
    <source>
        <strain evidence="2">AMbin10</strain>
    </source>
</reference>
<proteinExistence type="predicted"/>
<dbReference type="Pfam" id="PF05618">
    <property type="entry name" value="Zn_protease"/>
    <property type="match status" value="1"/>
</dbReference>
<accession>A0A2W4S7C6</accession>
<dbReference type="InterPro" id="IPR008503">
    <property type="entry name" value="Asp_endopeptidase"/>
</dbReference>
<evidence type="ECO:0000259" key="1">
    <source>
        <dbReference type="Pfam" id="PF05618"/>
    </source>
</evidence>
<dbReference type="SUPFAM" id="SSF50630">
    <property type="entry name" value="Acid proteases"/>
    <property type="match status" value="1"/>
</dbReference>
<dbReference type="Gene3D" id="2.40.70.10">
    <property type="entry name" value="Acid Proteases"/>
    <property type="match status" value="1"/>
</dbReference>
<comment type="caution">
    <text evidence="2">The sequence shown here is derived from an EMBL/GenBank/DDBJ whole genome shotgun (WGS) entry which is preliminary data.</text>
</comment>
<dbReference type="PANTHER" id="PTHR38037:SF2">
    <property type="entry name" value="ATP-DEPENDENT ZINC PROTEASE DOMAIN-CONTAINING PROTEIN-RELATED"/>
    <property type="match status" value="1"/>
</dbReference>
<evidence type="ECO:0000313" key="3">
    <source>
        <dbReference type="Proteomes" id="UP000249396"/>
    </source>
</evidence>
<organism evidence="2 3">
    <name type="scientific">Candidatus Methylumidiphilus alinenensis</name>
    <dbReference type="NCBI Taxonomy" id="2202197"/>
    <lineage>
        <taxon>Bacteria</taxon>
        <taxon>Pseudomonadati</taxon>
        <taxon>Pseudomonadota</taxon>
        <taxon>Gammaproteobacteria</taxon>
        <taxon>Methylococcales</taxon>
        <taxon>Candidatus Methylumidiphilus</taxon>
    </lineage>
</organism>
<gene>
    <name evidence="2" type="ORF">DM484_29250</name>
</gene>
<sequence>MAASDRTQLAKPVAESQHRVIMGWLESIFIRPWNLRLTAKLDTGAKTSSLHADRIEHFSKDGEDWVRFTLGDLEDRKQPSIIVEKPLLRTVNIKCKSEDCQSSKRDVVLLTLCKNGREYQAEFNLVDRSNFNYPVLLGRSFLKDVALVDANETFLFKYQQDSCFSKDGPSVP</sequence>
<dbReference type="InterPro" id="IPR021109">
    <property type="entry name" value="Peptidase_aspartic_dom_sf"/>
</dbReference>